<feature type="compositionally biased region" description="Polar residues" evidence="1">
    <location>
        <begin position="437"/>
        <end position="446"/>
    </location>
</feature>
<feature type="compositionally biased region" description="Basic residues" evidence="1">
    <location>
        <begin position="66"/>
        <end position="99"/>
    </location>
</feature>
<feature type="compositionally biased region" description="Basic and acidic residues" evidence="1">
    <location>
        <begin position="266"/>
        <end position="275"/>
    </location>
</feature>
<feature type="compositionally biased region" description="Basic residues" evidence="1">
    <location>
        <begin position="303"/>
        <end position="312"/>
    </location>
</feature>
<feature type="region of interest" description="Disordered" evidence="1">
    <location>
        <begin position="635"/>
        <end position="715"/>
    </location>
</feature>
<feature type="compositionally biased region" description="Basic and acidic residues" evidence="1">
    <location>
        <begin position="205"/>
        <end position="222"/>
    </location>
</feature>
<feature type="compositionally biased region" description="Low complexity" evidence="1">
    <location>
        <begin position="101"/>
        <end position="114"/>
    </location>
</feature>
<feature type="compositionally biased region" description="Polar residues" evidence="1">
    <location>
        <begin position="223"/>
        <end position="247"/>
    </location>
</feature>
<evidence type="ECO:0000313" key="2">
    <source>
        <dbReference type="EMBL" id="CAE0651620.1"/>
    </source>
</evidence>
<evidence type="ECO:0000256" key="1">
    <source>
        <dbReference type="SAM" id="MobiDB-lite"/>
    </source>
</evidence>
<dbReference type="EMBL" id="HBIV01006837">
    <property type="protein sequence ID" value="CAE0651620.1"/>
    <property type="molecule type" value="Transcribed_RNA"/>
</dbReference>
<feature type="compositionally biased region" description="Low complexity" evidence="1">
    <location>
        <begin position="135"/>
        <end position="148"/>
    </location>
</feature>
<feature type="region of interest" description="Disordered" evidence="1">
    <location>
        <begin position="788"/>
        <end position="902"/>
    </location>
</feature>
<sequence length="1405" mass="161022">MFDTPRGWEEASSTVETTPENSEREAESVAVPERENKSSTHVEDATVSSPSHVKSEGILKEESRSRIRSILRRRSTTILKPRTRSHMVVTRTKKSKHLQRSSSSSQLEFSSSSARKSKQSRQPGSLKGRVSPQFSPRGSPRSLRRLSLATVSEESRDLQEEKPSAHGRSGVRRSQLSISVLGRNLTAPSKSRQRRARSIQAEVMTEEKKGAQLLVDERHTHSDVATPQGSPQAMLIAQTSESVSEGNPSEGRRSPSSQNRWMMAREPQRNHRDASRLQGKFRRSSPEKTLLQAPRNEGALLKPKSRLNHSRSRSSFSTSRLGASGTRLSTGASNDVVSDQGDDASSVDHRSADRPLFSRTASEMPLPKQVNSPFRSSKSAAARVYNDRHQHGEPWRNVGAAQGQCGVEATSTDLLDTKHNSIATDGTDIKADHQLHSRTLSESSTIRVARPAARRKKGPPRSSSVSVRNGARRRHSVLSQPEPSHEFSKSVDHLVGIRQNQDRPNTRNLGLTPAATVGSISPSVDKMSPHTNCRNGRPREIDKSFRGTHGVQLRPISVSLNSSHGQERKRSSRPSSLTPAASGQRPPFQKRRPSIHEEKTPLQTRQFLSISTIKAMSPPPSSTQTQSFRKFFGRQQMNENTPPSPESRTTSFKRRSPAPSENSSEIEREFNRGRAGLSPRSAPPLAYQRSKTATPHNAHELPPSRTMQTPTQPMRMKQYSPCSARSFRESRRLQRLSISRNTMSPQSAQSSQMYSRITSAQSVEAYFTPIAEANGAAKMFPAAAKNTELQRRDHREHPLDQELPTQKDLWSSPRDLPSSYSSTVVHGEASEPIRSPPWLDVSEQPGQTEVRRHVRREHEDEDTQHQTSGSTVDEIKDGSHEDFDEGDETDDSADDAKHQRDSQYATDRALLARLWLQLMRGLRSRRVEMFASTYHALKPSPLPCLRISGTPRFSWREPRRSRSPSEEVSMVHVFQARCRLRRRSSMLDSFLYAWWLAWKACRYDRNRIERQCSKIIGWNKQFAWKRAERVLKAQKYRKNRILLKWRKVYRVLAKGRTLEEDFVKRHYSHWRQLVLERMAVVDRFESGRERRRLGVVKNIFDWWLATMRVRSFSRNATKEREARLDHYLRRRRDQTCRAIVRTWKELAREALFSWPFREARLLKRGIWGLRANVNKRHLRANVQKTAMRHWTRICLCKFRARIHKRKCRRGRMRNLWVLKGQIVRKTLDIRVSALVFIRWKARLQYIQTMRVKSVVFLASQLAKKALRKWLLISSPVRLRIVLAEKFDRKRLLKAGFRLLSSSRAPESHVQFHEANALPSSTTATKNSPHNSKGSSSVHEAVTESAQVKSHATERSSMPRLRLKRRKKKREKQTKKCIGKMYRRVWLQRWALDSWKFHTFGLVNMR</sequence>
<accession>A0A7S3YH86</accession>
<feature type="compositionally biased region" description="Acidic residues" evidence="1">
    <location>
        <begin position="882"/>
        <end position="893"/>
    </location>
</feature>
<gene>
    <name evidence="2" type="ORF">LGLO00237_LOCUS5033</name>
</gene>
<feature type="compositionally biased region" description="Polar residues" evidence="1">
    <location>
        <begin position="11"/>
        <end position="20"/>
    </location>
</feature>
<name>A0A7S3YH86_9EUKA</name>
<feature type="compositionally biased region" description="Basic and acidic residues" evidence="1">
    <location>
        <begin position="153"/>
        <end position="164"/>
    </location>
</feature>
<feature type="compositionally biased region" description="Polar residues" evidence="1">
    <location>
        <begin position="369"/>
        <end position="379"/>
    </location>
</feature>
<feature type="compositionally biased region" description="Basic residues" evidence="1">
    <location>
        <begin position="1360"/>
        <end position="1374"/>
    </location>
</feature>
<feature type="region of interest" description="Disordered" evidence="1">
    <location>
        <begin position="1310"/>
        <end position="1374"/>
    </location>
</feature>
<feature type="compositionally biased region" description="Low complexity" evidence="1">
    <location>
        <begin position="811"/>
        <end position="822"/>
    </location>
</feature>
<feature type="compositionally biased region" description="Basic and acidic residues" evidence="1">
    <location>
        <begin position="483"/>
        <end position="492"/>
    </location>
</feature>
<feature type="compositionally biased region" description="Basic and acidic residues" evidence="1">
    <location>
        <begin position="21"/>
        <end position="44"/>
    </location>
</feature>
<feature type="region of interest" description="Disordered" evidence="1">
    <location>
        <begin position="1"/>
        <end position="381"/>
    </location>
</feature>
<feature type="region of interest" description="Disordered" evidence="1">
    <location>
        <begin position="437"/>
        <end position="604"/>
    </location>
</feature>
<proteinExistence type="predicted"/>
<feature type="compositionally biased region" description="Basic and acidic residues" evidence="1">
    <location>
        <begin position="788"/>
        <end position="800"/>
    </location>
</feature>
<organism evidence="2">
    <name type="scientific">Lotharella globosa</name>
    <dbReference type="NCBI Taxonomy" id="91324"/>
    <lineage>
        <taxon>Eukaryota</taxon>
        <taxon>Sar</taxon>
        <taxon>Rhizaria</taxon>
        <taxon>Cercozoa</taxon>
        <taxon>Chlorarachniophyceae</taxon>
        <taxon>Lotharella</taxon>
    </lineage>
</organism>
<feature type="compositionally biased region" description="Basic and acidic residues" evidence="1">
    <location>
        <begin position="53"/>
        <end position="65"/>
    </location>
</feature>
<protein>
    <submittedName>
        <fullName evidence="2">Uncharacterized protein</fullName>
    </submittedName>
</protein>
<reference evidence="2" key="1">
    <citation type="submission" date="2021-01" db="EMBL/GenBank/DDBJ databases">
        <authorList>
            <person name="Corre E."/>
            <person name="Pelletier E."/>
            <person name="Niang G."/>
            <person name="Scheremetjew M."/>
            <person name="Finn R."/>
            <person name="Kale V."/>
            <person name="Holt S."/>
            <person name="Cochrane G."/>
            <person name="Meng A."/>
            <person name="Brown T."/>
            <person name="Cohen L."/>
        </authorList>
    </citation>
    <scope>NUCLEOTIDE SEQUENCE</scope>
    <source>
        <strain evidence="2">CCCM811</strain>
    </source>
</reference>
<feature type="compositionally biased region" description="Polar residues" evidence="1">
    <location>
        <begin position="635"/>
        <end position="650"/>
    </location>
</feature>
<feature type="compositionally biased region" description="Polar residues" evidence="1">
    <location>
        <begin position="1317"/>
        <end position="1349"/>
    </location>
</feature>
<feature type="compositionally biased region" description="Polar residues" evidence="1">
    <location>
        <begin position="326"/>
        <end position="337"/>
    </location>
</feature>